<feature type="transmembrane region" description="Helical" evidence="1">
    <location>
        <begin position="187"/>
        <end position="208"/>
    </location>
</feature>
<feature type="transmembrane region" description="Helical" evidence="1">
    <location>
        <begin position="37"/>
        <end position="55"/>
    </location>
</feature>
<reference evidence="3 4" key="1">
    <citation type="submission" date="2018-05" db="EMBL/GenBank/DDBJ databases">
        <authorList>
            <person name="Lanie J.A."/>
            <person name="Ng W.-L."/>
            <person name="Kazmierczak K.M."/>
            <person name="Andrzejewski T.M."/>
            <person name="Davidsen T.M."/>
            <person name="Wayne K.J."/>
            <person name="Tettelin H."/>
            <person name="Glass J.I."/>
            <person name="Rusch D."/>
            <person name="Podicherti R."/>
            <person name="Tsui H.-C.T."/>
            <person name="Winkler M.E."/>
        </authorList>
    </citation>
    <scope>NUCLEOTIDE SEQUENCE [LARGE SCALE GENOMIC DNA]</scope>
    <source>
        <strain evidence="3 4">BUT-10</strain>
    </source>
</reference>
<dbReference type="Proteomes" id="UP000249524">
    <property type="component" value="Unassembled WGS sequence"/>
</dbReference>
<organism evidence="3 4">
    <name type="scientific">Phenylobacterium kunshanense</name>
    <dbReference type="NCBI Taxonomy" id="1445034"/>
    <lineage>
        <taxon>Bacteria</taxon>
        <taxon>Pseudomonadati</taxon>
        <taxon>Pseudomonadota</taxon>
        <taxon>Alphaproteobacteria</taxon>
        <taxon>Caulobacterales</taxon>
        <taxon>Caulobacteraceae</taxon>
        <taxon>Phenylobacterium</taxon>
    </lineage>
</organism>
<feature type="transmembrane region" description="Helical" evidence="1">
    <location>
        <begin position="223"/>
        <end position="242"/>
    </location>
</feature>
<evidence type="ECO:0000313" key="3">
    <source>
        <dbReference type="EMBL" id="RAK62301.1"/>
    </source>
</evidence>
<dbReference type="InterPro" id="IPR046586">
    <property type="entry name" value="DUF6644"/>
</dbReference>
<protein>
    <recommendedName>
        <fullName evidence="2">DUF6644 domain-containing protein</fullName>
    </recommendedName>
</protein>
<evidence type="ECO:0000259" key="2">
    <source>
        <dbReference type="Pfam" id="PF20349"/>
    </source>
</evidence>
<dbReference type="Pfam" id="PF20349">
    <property type="entry name" value="DUF6644"/>
    <property type="match status" value="1"/>
</dbReference>
<keyword evidence="1" id="KW-0812">Transmembrane</keyword>
<feature type="transmembrane region" description="Helical" evidence="1">
    <location>
        <begin position="136"/>
        <end position="155"/>
    </location>
</feature>
<feature type="domain" description="DUF6644" evidence="2">
    <location>
        <begin position="38"/>
        <end position="150"/>
    </location>
</feature>
<dbReference type="OrthoDB" id="7209898at2"/>
<evidence type="ECO:0000256" key="1">
    <source>
        <dbReference type="SAM" id="Phobius"/>
    </source>
</evidence>
<gene>
    <name evidence="3" type="ORF">DJ019_19410</name>
</gene>
<feature type="transmembrane region" description="Helical" evidence="1">
    <location>
        <begin position="76"/>
        <end position="94"/>
    </location>
</feature>
<keyword evidence="1" id="KW-0472">Membrane</keyword>
<dbReference type="AlphaFoldDB" id="A0A328B7B2"/>
<evidence type="ECO:0000313" key="4">
    <source>
        <dbReference type="Proteomes" id="UP000249524"/>
    </source>
</evidence>
<comment type="caution">
    <text evidence="3">The sequence shown here is derived from an EMBL/GenBank/DDBJ whole genome shotgun (WGS) entry which is preliminary data.</text>
</comment>
<feature type="transmembrane region" description="Helical" evidence="1">
    <location>
        <begin position="106"/>
        <end position="124"/>
    </location>
</feature>
<dbReference type="EMBL" id="QFYS01000012">
    <property type="protein sequence ID" value="RAK62301.1"/>
    <property type="molecule type" value="Genomic_DNA"/>
</dbReference>
<name>A0A328B7B2_9CAUL</name>
<dbReference type="RefSeq" id="WP_111278211.1">
    <property type="nucleotide sequence ID" value="NZ_QFYS01000012.1"/>
</dbReference>
<proteinExistence type="predicted"/>
<keyword evidence="4" id="KW-1185">Reference proteome</keyword>
<keyword evidence="1" id="KW-1133">Transmembrane helix</keyword>
<feature type="transmembrane region" description="Helical" evidence="1">
    <location>
        <begin position="254"/>
        <end position="274"/>
    </location>
</feature>
<accession>A0A328B7B2</accession>
<sequence>MTMAPQDFFPALADWVATLDDVWPGVVIKPYFAQWEVGHLLSLALLGGCSILLNLRLIGFGLTDESPSEVQRSTRAWMHLGVVGVILTGLLIGASNAERLYTSEAFTAKMLGLAAALVLTYGVSMPLASADGRGNGAIRIAGVAGLLLWAGSLWVFGVGKLINPGVWHVIFAGGLIVLFVARGRTRIVYAAGLAALVVAQFVTTRLVIDPEDYARLDPTNKAFAWVFAAWILGAIATQLASGGRSAEGTPFTRGLAYAAILVWITTAAAGRWIAFA</sequence>
<feature type="transmembrane region" description="Helical" evidence="1">
    <location>
        <begin position="161"/>
        <end position="180"/>
    </location>
</feature>